<dbReference type="InterPro" id="IPR002213">
    <property type="entry name" value="UDP_glucos_trans"/>
</dbReference>
<comment type="catalytic activity">
    <reaction evidence="5">
        <text>glucuronate acceptor + UDP-alpha-D-glucuronate = acceptor beta-D-glucuronoside + UDP + H(+)</text>
        <dbReference type="Rhea" id="RHEA:21032"/>
        <dbReference type="ChEBI" id="CHEBI:15378"/>
        <dbReference type="ChEBI" id="CHEBI:58052"/>
        <dbReference type="ChEBI" id="CHEBI:58223"/>
        <dbReference type="ChEBI" id="CHEBI:132367"/>
        <dbReference type="ChEBI" id="CHEBI:132368"/>
        <dbReference type="EC" id="2.4.1.17"/>
    </reaction>
</comment>
<dbReference type="InterPro" id="IPR050271">
    <property type="entry name" value="UDP-glycosyltransferase"/>
</dbReference>
<evidence type="ECO:0000256" key="2">
    <source>
        <dbReference type="ARBA" id="ARBA00012544"/>
    </source>
</evidence>
<keyword evidence="7" id="KW-0732">Signal</keyword>
<accession>A0A9J2PUG2</accession>
<dbReference type="Pfam" id="PF00201">
    <property type="entry name" value="UDPGT"/>
    <property type="match status" value="1"/>
</dbReference>
<dbReference type="SUPFAM" id="SSF53756">
    <property type="entry name" value="UDP-Glycosyltransferase/glycogen phosphorylase"/>
    <property type="match status" value="1"/>
</dbReference>
<dbReference type="WBParaSite" id="ALUE_0001375001-mRNA-1">
    <property type="protein sequence ID" value="ALUE_0001375001-mRNA-1"/>
    <property type="gene ID" value="ALUE_0001375001"/>
</dbReference>
<dbReference type="EC" id="2.4.1.17" evidence="2"/>
<evidence type="ECO:0000256" key="3">
    <source>
        <dbReference type="ARBA" id="ARBA00022676"/>
    </source>
</evidence>
<sequence length="525" mass="60055">MRLLLFIWSVLYASNGLKILVYQTALSRSHLIYSGSLVDILADAGHEVHELIANWNPTIVDNGTKKATSLRRFTLSKPSSWLKINHFNEPFTANVINYHMDSREATLHWQTVAEFCEEMLSDKSLILWLRNSNFDAVVSTTYDFCAFGLFHVAAIKPVLGFLATPLSDIVLYVLGISNPASYTQDSFYPSGNGDEMNFAQRAYNLYIRTLMQHIYIPRFIAMQDESFHKKFGMEMPSLQTLFAQMSYLFVNANELVDYPRPISNKIIFIGGITPNENGQLPQEYDRILSSHPAGAVLFSFGSVALTTKMPEHAKQAFLEAFSSFTQFIFIWKFDGPCNELINISNVYFSEWLPQKQLLRDSRVKAFITHVGLNSLMEAINEGVPMIGVPLFADQIHNAGLIRKRRIGVVLDKRNLTAENIRNALHEVLLKDCYRQRAKILSAMIQRNPKKPSQTFVKYVEFAAQFPNIGEYLQLHSTTLNTVEYFCIDIILSFIFTIIMCVYLSIRIVSRIWRRYMPLIIKLKSA</sequence>
<evidence type="ECO:0000256" key="1">
    <source>
        <dbReference type="ARBA" id="ARBA00009995"/>
    </source>
</evidence>
<evidence type="ECO:0000256" key="6">
    <source>
        <dbReference type="SAM" id="Phobius"/>
    </source>
</evidence>
<keyword evidence="3" id="KW-0328">Glycosyltransferase</keyword>
<keyword evidence="4" id="KW-0808">Transferase</keyword>
<evidence type="ECO:0000313" key="8">
    <source>
        <dbReference type="Proteomes" id="UP000036681"/>
    </source>
</evidence>
<evidence type="ECO:0000313" key="9">
    <source>
        <dbReference type="WBParaSite" id="ALUE_0001375001-mRNA-1"/>
    </source>
</evidence>
<keyword evidence="6" id="KW-0812">Transmembrane</keyword>
<evidence type="ECO:0000256" key="5">
    <source>
        <dbReference type="ARBA" id="ARBA00047475"/>
    </source>
</evidence>
<keyword evidence="6" id="KW-1133">Transmembrane helix</keyword>
<keyword evidence="6" id="KW-0472">Membrane</keyword>
<feature type="signal peptide" evidence="7">
    <location>
        <begin position="1"/>
        <end position="16"/>
    </location>
</feature>
<dbReference type="PANTHER" id="PTHR48043:SF154">
    <property type="entry name" value="GLUCURONOSYLTRANSFERASE"/>
    <property type="match status" value="1"/>
</dbReference>
<dbReference type="Proteomes" id="UP000036681">
    <property type="component" value="Unplaced"/>
</dbReference>
<proteinExistence type="inferred from homology"/>
<name>A0A9J2PUG2_ASCLU</name>
<reference evidence="9" key="1">
    <citation type="submission" date="2023-03" db="UniProtKB">
        <authorList>
            <consortium name="WormBaseParasite"/>
        </authorList>
    </citation>
    <scope>IDENTIFICATION</scope>
</reference>
<protein>
    <recommendedName>
        <fullName evidence="2">glucuronosyltransferase</fullName>
        <ecNumber evidence="2">2.4.1.17</ecNumber>
    </recommendedName>
</protein>
<feature type="transmembrane region" description="Helical" evidence="6">
    <location>
        <begin position="489"/>
        <end position="508"/>
    </location>
</feature>
<comment type="similarity">
    <text evidence="1">Belongs to the UDP-glycosyltransferase family.</text>
</comment>
<dbReference type="FunFam" id="3.40.50.2000:FF:000021">
    <property type="entry name" value="UDP-glucuronosyltransferase"/>
    <property type="match status" value="1"/>
</dbReference>
<evidence type="ECO:0000256" key="4">
    <source>
        <dbReference type="ARBA" id="ARBA00022679"/>
    </source>
</evidence>
<keyword evidence="8" id="KW-1185">Reference proteome</keyword>
<organism evidence="8 9">
    <name type="scientific">Ascaris lumbricoides</name>
    <name type="common">Giant roundworm</name>
    <dbReference type="NCBI Taxonomy" id="6252"/>
    <lineage>
        <taxon>Eukaryota</taxon>
        <taxon>Metazoa</taxon>
        <taxon>Ecdysozoa</taxon>
        <taxon>Nematoda</taxon>
        <taxon>Chromadorea</taxon>
        <taxon>Rhabditida</taxon>
        <taxon>Spirurina</taxon>
        <taxon>Ascaridomorpha</taxon>
        <taxon>Ascaridoidea</taxon>
        <taxon>Ascarididae</taxon>
        <taxon>Ascaris</taxon>
    </lineage>
</organism>
<dbReference type="AlphaFoldDB" id="A0A9J2PUG2"/>
<dbReference type="PANTHER" id="PTHR48043">
    <property type="entry name" value="EG:EG0003.4 PROTEIN-RELATED"/>
    <property type="match status" value="1"/>
</dbReference>
<dbReference type="CDD" id="cd03784">
    <property type="entry name" value="GT1_Gtf-like"/>
    <property type="match status" value="1"/>
</dbReference>
<dbReference type="Gene3D" id="3.40.50.2000">
    <property type="entry name" value="Glycogen Phosphorylase B"/>
    <property type="match status" value="1"/>
</dbReference>
<feature type="chain" id="PRO_5039906494" description="glucuronosyltransferase" evidence="7">
    <location>
        <begin position="17"/>
        <end position="525"/>
    </location>
</feature>
<evidence type="ECO:0000256" key="7">
    <source>
        <dbReference type="SAM" id="SignalP"/>
    </source>
</evidence>
<dbReference type="GO" id="GO:0015020">
    <property type="term" value="F:glucuronosyltransferase activity"/>
    <property type="evidence" value="ECO:0007669"/>
    <property type="project" value="UniProtKB-EC"/>
</dbReference>